<name>A0A8T1SUI5_CHESE</name>
<protein>
    <submittedName>
        <fullName evidence="1">Sulfotransferase family, cytosolic, 6B, member 1</fullName>
    </submittedName>
</protein>
<dbReference type="Gene3D" id="3.40.50.300">
    <property type="entry name" value="P-loop containing nucleotide triphosphate hydrolases"/>
    <property type="match status" value="1"/>
</dbReference>
<dbReference type="AlphaFoldDB" id="A0A8T1SUI5"/>
<reference evidence="1 2" key="1">
    <citation type="journal article" date="2020" name="G3 (Bethesda)">
        <title>Draft Genome of the Common Snapping Turtle, Chelydra serpentina, a Model for Phenotypic Plasticity in Reptiles.</title>
        <authorList>
            <person name="Das D."/>
            <person name="Singh S.K."/>
            <person name="Bierstedt J."/>
            <person name="Erickson A."/>
            <person name="Galli G.L.J."/>
            <person name="Crossley D.A. 2nd"/>
            <person name="Rhen T."/>
        </authorList>
    </citation>
    <scope>NUCLEOTIDE SEQUENCE [LARGE SCALE GENOMIC DNA]</scope>
    <source>
        <strain evidence="1">KW</strain>
    </source>
</reference>
<dbReference type="Proteomes" id="UP000765507">
    <property type="component" value="Unassembled WGS sequence"/>
</dbReference>
<accession>A0A8T1SUI5</accession>
<sequence length="86" mass="9683">MTTARKKIIERLDQAMAAAEKMDPGDLLCSYKGVWYPVTHCSAETFKALESFEARSDDVLLVGYPKSGEYIVFFASSKNSVRTFTY</sequence>
<evidence type="ECO:0000313" key="1">
    <source>
        <dbReference type="EMBL" id="KAG6932852.1"/>
    </source>
</evidence>
<organism evidence="1 2">
    <name type="scientific">Chelydra serpentina</name>
    <name type="common">Snapping turtle</name>
    <name type="synonym">Testudo serpentina</name>
    <dbReference type="NCBI Taxonomy" id="8475"/>
    <lineage>
        <taxon>Eukaryota</taxon>
        <taxon>Metazoa</taxon>
        <taxon>Chordata</taxon>
        <taxon>Craniata</taxon>
        <taxon>Vertebrata</taxon>
        <taxon>Euteleostomi</taxon>
        <taxon>Archelosauria</taxon>
        <taxon>Testudinata</taxon>
        <taxon>Testudines</taxon>
        <taxon>Cryptodira</taxon>
        <taxon>Durocryptodira</taxon>
        <taxon>Americhelydia</taxon>
        <taxon>Chelydroidea</taxon>
        <taxon>Chelydridae</taxon>
        <taxon>Chelydra</taxon>
    </lineage>
</organism>
<keyword evidence="2" id="KW-1185">Reference proteome</keyword>
<dbReference type="InterPro" id="IPR027417">
    <property type="entry name" value="P-loop_NTPase"/>
</dbReference>
<evidence type="ECO:0000313" key="2">
    <source>
        <dbReference type="Proteomes" id="UP000765507"/>
    </source>
</evidence>
<dbReference type="SUPFAM" id="SSF52540">
    <property type="entry name" value="P-loop containing nucleoside triphosphate hydrolases"/>
    <property type="match status" value="1"/>
</dbReference>
<gene>
    <name evidence="1" type="ORF">G0U57_020570</name>
</gene>
<dbReference type="OrthoDB" id="205623at2759"/>
<comment type="caution">
    <text evidence="1">The sequence shown here is derived from an EMBL/GenBank/DDBJ whole genome shotgun (WGS) entry which is preliminary data.</text>
</comment>
<proteinExistence type="predicted"/>
<dbReference type="EMBL" id="JAHGAV010000087">
    <property type="protein sequence ID" value="KAG6932852.1"/>
    <property type="molecule type" value="Genomic_DNA"/>
</dbReference>